<sequence>MLLVVKGRKKSVFVFCCYCFVIQLLVFIKIQQNILTYGYNSAMAKRLISHSFLKSNSKKCFQCVIQKYLQLRKFLLFYSTFVKDVWLLLHDYNAISSYFKFVIAHTLYTFTKCDDIAINMKKYSLNCKFFYDQKPTLLQSRVYRRFVPSNKLTT</sequence>
<keyword evidence="1" id="KW-0812">Transmembrane</keyword>
<organism evidence="2 3">
    <name type="scientific">Tegillarca granosa</name>
    <name type="common">Malaysian cockle</name>
    <name type="synonym">Anadara granosa</name>
    <dbReference type="NCBI Taxonomy" id="220873"/>
    <lineage>
        <taxon>Eukaryota</taxon>
        <taxon>Metazoa</taxon>
        <taxon>Spiralia</taxon>
        <taxon>Lophotrochozoa</taxon>
        <taxon>Mollusca</taxon>
        <taxon>Bivalvia</taxon>
        <taxon>Autobranchia</taxon>
        <taxon>Pteriomorphia</taxon>
        <taxon>Arcoida</taxon>
        <taxon>Arcoidea</taxon>
        <taxon>Arcidae</taxon>
        <taxon>Tegillarca</taxon>
    </lineage>
</organism>
<dbReference type="Proteomes" id="UP001217089">
    <property type="component" value="Unassembled WGS sequence"/>
</dbReference>
<proteinExistence type="predicted"/>
<evidence type="ECO:0000256" key="1">
    <source>
        <dbReference type="SAM" id="Phobius"/>
    </source>
</evidence>
<gene>
    <name evidence="2" type="ORF">KUTeg_012924</name>
</gene>
<name>A0ABQ9EWC2_TEGGR</name>
<evidence type="ECO:0000313" key="3">
    <source>
        <dbReference type="Proteomes" id="UP001217089"/>
    </source>
</evidence>
<evidence type="ECO:0000313" key="2">
    <source>
        <dbReference type="EMBL" id="KAJ8308050.1"/>
    </source>
</evidence>
<keyword evidence="1" id="KW-0472">Membrane</keyword>
<protein>
    <submittedName>
        <fullName evidence="2">Uncharacterized protein</fullName>
    </submittedName>
</protein>
<comment type="caution">
    <text evidence="2">The sequence shown here is derived from an EMBL/GenBank/DDBJ whole genome shotgun (WGS) entry which is preliminary data.</text>
</comment>
<accession>A0ABQ9EWC2</accession>
<dbReference type="EMBL" id="JARBDR010000657">
    <property type="protein sequence ID" value="KAJ8308050.1"/>
    <property type="molecule type" value="Genomic_DNA"/>
</dbReference>
<reference evidence="2 3" key="1">
    <citation type="submission" date="2022-12" db="EMBL/GenBank/DDBJ databases">
        <title>Chromosome-level genome of Tegillarca granosa.</title>
        <authorList>
            <person name="Kim J."/>
        </authorList>
    </citation>
    <scope>NUCLEOTIDE SEQUENCE [LARGE SCALE GENOMIC DNA]</scope>
    <source>
        <strain evidence="2">Teg-2019</strain>
        <tissue evidence="2">Adductor muscle</tissue>
    </source>
</reference>
<keyword evidence="3" id="KW-1185">Reference proteome</keyword>
<feature type="transmembrane region" description="Helical" evidence="1">
    <location>
        <begin position="12"/>
        <end position="30"/>
    </location>
</feature>
<keyword evidence="1" id="KW-1133">Transmembrane helix</keyword>